<dbReference type="SUPFAM" id="SSF53098">
    <property type="entry name" value="Ribonuclease H-like"/>
    <property type="match status" value="2"/>
</dbReference>
<dbReference type="InterPro" id="IPR054475">
    <property type="entry name" value="Znf-DPOE"/>
</dbReference>
<dbReference type="GO" id="GO:0051539">
    <property type="term" value="F:4 iron, 4 sulfur cluster binding"/>
    <property type="evidence" value="ECO:0007669"/>
    <property type="project" value="UniProtKB-KW"/>
</dbReference>
<feature type="region of interest" description="Disordered" evidence="18">
    <location>
        <begin position="1"/>
        <end position="24"/>
    </location>
</feature>
<dbReference type="Gene3D" id="1.10.132.60">
    <property type="entry name" value="DNA polymerase family B, C-terminal domain"/>
    <property type="match status" value="1"/>
</dbReference>
<dbReference type="GO" id="GO:0003677">
    <property type="term" value="F:DNA binding"/>
    <property type="evidence" value="ECO:0007669"/>
    <property type="project" value="UniProtKB-KW"/>
</dbReference>
<dbReference type="FunFam" id="3.30.420.10:FF:000010">
    <property type="entry name" value="DNA polymerase epsilon catalytic subunit"/>
    <property type="match status" value="1"/>
</dbReference>
<dbReference type="Pfam" id="PF03104">
    <property type="entry name" value="DNA_pol_B_exo1"/>
    <property type="match status" value="2"/>
</dbReference>
<dbReference type="InterPro" id="IPR055191">
    <property type="entry name" value="POL2_thumb"/>
</dbReference>
<evidence type="ECO:0000256" key="9">
    <source>
        <dbReference type="ARBA" id="ARBA00022723"/>
    </source>
</evidence>
<dbReference type="InterPro" id="IPR006133">
    <property type="entry name" value="DNA-dir_DNA_pol_B_exonuc"/>
</dbReference>
<dbReference type="STRING" id="3871.A0A4P1R9R6"/>
<dbReference type="Pfam" id="PF22912">
    <property type="entry name" value="zf-DPOE"/>
    <property type="match status" value="1"/>
</dbReference>
<keyword evidence="9" id="KW-0479">Metal-binding</keyword>
<evidence type="ECO:0000256" key="2">
    <source>
        <dbReference type="ARBA" id="ARBA00004123"/>
    </source>
</evidence>
<dbReference type="FunFam" id="1.10.287.690:FF:000005">
    <property type="entry name" value="DNA polymerase epsilon catalytic subunit"/>
    <property type="match status" value="1"/>
</dbReference>
<evidence type="ECO:0000313" key="20">
    <source>
        <dbReference type="EMBL" id="OIW05857.1"/>
    </source>
</evidence>
<gene>
    <name evidence="20" type="ORF">TanjilG_23643</name>
</gene>
<dbReference type="GO" id="GO:0008622">
    <property type="term" value="C:epsilon DNA polymerase complex"/>
    <property type="evidence" value="ECO:0007669"/>
    <property type="project" value="InterPro"/>
</dbReference>
<dbReference type="SMART" id="SM00486">
    <property type="entry name" value="POLBc"/>
    <property type="match status" value="1"/>
</dbReference>
<evidence type="ECO:0000256" key="7">
    <source>
        <dbReference type="ARBA" id="ARBA00022695"/>
    </source>
</evidence>
<dbReference type="GO" id="GO:0006287">
    <property type="term" value="P:base-excision repair, gap-filling"/>
    <property type="evidence" value="ECO:0007669"/>
    <property type="project" value="TreeGrafter"/>
</dbReference>
<dbReference type="GO" id="GO:0006272">
    <property type="term" value="P:leading strand elongation"/>
    <property type="evidence" value="ECO:0007669"/>
    <property type="project" value="TreeGrafter"/>
</dbReference>
<dbReference type="Gramene" id="OIW05857">
    <property type="protein sequence ID" value="OIW05857"/>
    <property type="gene ID" value="TanjilG_23643"/>
</dbReference>
<keyword evidence="16" id="KW-0539">Nucleus</keyword>
<evidence type="ECO:0000313" key="21">
    <source>
        <dbReference type="Proteomes" id="UP000188354"/>
    </source>
</evidence>
<evidence type="ECO:0000259" key="19">
    <source>
        <dbReference type="SMART" id="SM01159"/>
    </source>
</evidence>
<dbReference type="Gene3D" id="3.30.342.10">
    <property type="entry name" value="DNA Polymerase, chain B, domain 1"/>
    <property type="match status" value="2"/>
</dbReference>
<evidence type="ECO:0000256" key="11">
    <source>
        <dbReference type="ARBA" id="ARBA00022833"/>
    </source>
</evidence>
<keyword evidence="5" id="KW-0004">4Fe-4S</keyword>
<dbReference type="Proteomes" id="UP000188354">
    <property type="component" value="Chromosome LG08"/>
</dbReference>
<dbReference type="PANTHER" id="PTHR10670">
    <property type="entry name" value="DNA POLYMERASE EPSILON CATALYTIC SUBUNIT A"/>
    <property type="match status" value="1"/>
</dbReference>
<keyword evidence="14" id="KW-0411">Iron-sulfur</keyword>
<dbReference type="InterPro" id="IPR042087">
    <property type="entry name" value="DNA_pol_B_thumb"/>
</dbReference>
<evidence type="ECO:0000256" key="4">
    <source>
        <dbReference type="ARBA" id="ARBA00012417"/>
    </source>
</evidence>
<dbReference type="GO" id="GO:0003887">
    <property type="term" value="F:DNA-directed DNA polymerase activity"/>
    <property type="evidence" value="ECO:0007669"/>
    <property type="project" value="UniProtKB-KW"/>
</dbReference>
<evidence type="ECO:0000256" key="6">
    <source>
        <dbReference type="ARBA" id="ARBA00022679"/>
    </source>
</evidence>
<name>A0A4P1R9R6_LUPAN</name>
<comment type="subcellular location">
    <subcellularLocation>
        <location evidence="2">Nucleus</location>
    </subcellularLocation>
</comment>
<evidence type="ECO:0000256" key="15">
    <source>
        <dbReference type="ARBA" id="ARBA00023125"/>
    </source>
</evidence>
<evidence type="ECO:0000256" key="5">
    <source>
        <dbReference type="ARBA" id="ARBA00022485"/>
    </source>
</evidence>
<dbReference type="Pfam" id="PF23250">
    <property type="entry name" value="zf_DPOE_2"/>
    <property type="match status" value="1"/>
</dbReference>
<evidence type="ECO:0000256" key="13">
    <source>
        <dbReference type="ARBA" id="ARBA00023004"/>
    </source>
</evidence>
<keyword evidence="10" id="KW-0863">Zinc-finger</keyword>
<dbReference type="EC" id="2.7.7.7" evidence="4"/>
<protein>
    <recommendedName>
        <fullName evidence="4">DNA-directed DNA polymerase</fullName>
        <ecNumber evidence="4">2.7.7.7</ecNumber>
    </recommendedName>
</protein>
<comment type="similarity">
    <text evidence="3">Belongs to the DNA polymerase type-B family.</text>
</comment>
<dbReference type="Pfam" id="PF08490">
    <property type="entry name" value="DUF1744"/>
    <property type="match status" value="1"/>
</dbReference>
<dbReference type="InterPro" id="IPR013697">
    <property type="entry name" value="DNA_pol_e_suA_C"/>
</dbReference>
<dbReference type="Gene3D" id="3.90.1600.10">
    <property type="entry name" value="Palm domain of DNA polymerase"/>
    <property type="match status" value="1"/>
</dbReference>
<feature type="compositionally biased region" description="Polar residues" evidence="18">
    <location>
        <begin position="1662"/>
        <end position="1675"/>
    </location>
</feature>
<evidence type="ECO:0000256" key="10">
    <source>
        <dbReference type="ARBA" id="ARBA00022771"/>
    </source>
</evidence>
<dbReference type="CDD" id="cd05535">
    <property type="entry name" value="POLBc_epsilon"/>
    <property type="match status" value="1"/>
</dbReference>
<feature type="domain" description="DNA polymerase epsilon catalytic subunit A C-terminal" evidence="19">
    <location>
        <begin position="1884"/>
        <end position="2268"/>
    </location>
</feature>
<keyword evidence="7" id="KW-0548">Nucleotidyltransferase</keyword>
<dbReference type="EMBL" id="CM007368">
    <property type="protein sequence ID" value="OIW05857.1"/>
    <property type="molecule type" value="Genomic_DNA"/>
</dbReference>
<dbReference type="PANTHER" id="PTHR10670:SF0">
    <property type="entry name" value="DNA POLYMERASE EPSILON CATALYTIC SUBUNIT A"/>
    <property type="match status" value="1"/>
</dbReference>
<keyword evidence="15" id="KW-0238">DNA-binding</keyword>
<accession>A0A4P1R9R6</accession>
<dbReference type="InterPro" id="IPR029703">
    <property type="entry name" value="POL2"/>
</dbReference>
<dbReference type="GO" id="GO:0008310">
    <property type="term" value="F:single-stranded DNA 3'-5' DNA exonuclease activity"/>
    <property type="evidence" value="ECO:0007669"/>
    <property type="project" value="TreeGrafter"/>
</dbReference>
<evidence type="ECO:0000256" key="1">
    <source>
        <dbReference type="ARBA" id="ARBA00001966"/>
    </source>
</evidence>
<comment type="cofactor">
    <cofactor evidence="1">
        <name>[4Fe-4S] cluster</name>
        <dbReference type="ChEBI" id="CHEBI:49883"/>
    </cofactor>
</comment>
<evidence type="ECO:0000256" key="8">
    <source>
        <dbReference type="ARBA" id="ARBA00022705"/>
    </source>
</evidence>
<keyword evidence="8" id="KW-0235">DNA replication</keyword>
<keyword evidence="21" id="KW-1185">Reference proteome</keyword>
<dbReference type="SMART" id="SM01159">
    <property type="entry name" value="DUF1744"/>
    <property type="match status" value="1"/>
</dbReference>
<dbReference type="SUPFAM" id="SSF56672">
    <property type="entry name" value="DNA/RNA polymerases"/>
    <property type="match status" value="1"/>
</dbReference>
<dbReference type="InterPro" id="IPR043502">
    <property type="entry name" value="DNA/RNA_pol_sf"/>
</dbReference>
<feature type="region of interest" description="Disordered" evidence="18">
    <location>
        <begin position="1649"/>
        <end position="1675"/>
    </location>
</feature>
<sequence length="2565" mass="295089">MNGAGNRRWERRDNNNINKNGGSNKQKLIRSAEEELESKLGFDIFSEGDKRLGWLLNFATHFRIEVMKLINAKAKFISCLCKKVELTLQRFVIFFADTAVTYSSSEDEDTHKVYSCVDLYFVTQDGSSFKTKYRFRPYFYAATKDKMEMDVEAYLRRRYESQIADIEIIEKEDLDLKNHLSGLKKYYLKLSFDTVQQLMNVKRDLMHVVERNQAKSDAADAYESILTGRREQKPQDFLDCIIDLREYDVPYHVRFAIDNDIRSGQWYDVGVSNTGVTLEKRTDLLQRAEVRICAFDIETTKLPLKFPDADYDIIMMISYMVDGQGYLIINREISKELLQPRLTVKPPISSSLTMNGAGNRRWERRDNNNINKNGGSNKQKLIRSAEEELESKLGFDIFSEGDKRLGWLLNFATHFRIEVMKLINAKAKFISCLCKKVELTLQRFVIFFADTAVTYSSSEDEDTHKVYSCVDLYFVTQDGSSFKTKYRFRPYFYAATKDKMEMDVEAYLRRRYESQIADIEIIEKEDLDLKNHLSGLKKYYLKLSFDTVQQLMNVKRDLMHVVERNQAKSDAADAYESILTGRREQKPQDFLDCIIDLREYDVPYHVRFAIDNDIRSGQWYDVGVSNTGVTLEKRTDLLQRAEVRICAFDIETTKLPLKFPDADYDIIMMISYMVDGQGYLIINRERVGADIEDIEYTPKPEFEGCFKVTNVQNEIQLLRLWFSHMQEVKPGIYVTYNGDFFDWPFLERRAASHGFKMSDELGFQCDTNQGECRAKFACHLDCFAWVKRDSYLPQGSQGLKAVTKAKLGYDPLEVNPEDMVRFAKEKPQMMASYSVSDAVATYYLYTTYVHPFIFSLATIIPMSPDEVLRKGSGTLCEMLLMVQAYKANVICPNKHQSDPEKFYNNHLLESETYIGGHVECLETGVFRSDIPSSFTLEPSAYEQLINNLDRDLQYAIRVEGKMDLESVSNYDEVKDAIMEKLIKLRDKPIREECPLIYHLDVAAMYPNIILTNRLQNFVLKSSSDYNHVKKQIESEFVDGADDRPSKSFLDLPKSEQQLRLKERLKKYCQKAYKRVLDKPVTELREAGICMRENPFYVDTVRSFRDRRYEYKGLNKVWKGKLFEAKSSGNSMKIQEAQDMVVLYDSLQLAHKCILNSFYGYVMRKGARWYSMEMAGVVTYTGAKIIQNARLLVEKIGKPLELDTDGIWCALPGSFPENFTFKTKESKRKLTISYPCVMLNVDVAINNTNDQYQTLTDPIKKTYTTHSECSIEFEVDGPYKAMILPASKEEGILIKKRYAVFNDDGTLAELKGFEIKRRGELKLIKVFQAELFDKFLHGSTLEECYSAVASVANSWLDLLDSQGKDIADSELLDYISESSTMSKSLIDYGEKKSCAVTTARRLADFLGVEMVKDKGLRCQYIVASEPKGTPVSERAVPVAIFETDADRMKFFVRKWCKVSSDVGIRSIIDWSYYKQRLSSTIQKIITIPAAMQQVANPVPRVVHPDWLHKKVREKEDKFRQRKLVDLFPKVSWDECLKRHDDSDSIRLVRDEEIVNDLEDFGNKTKNSTFGPRPIIRHYEANNERHPLNLNCEEGFYQQQNDNNNNDQPLSQLQQNDISHEDVDRTIDYQGWLQIKKRKWKHILERRKKRRLQSSKDSDRVNDTLEQINGKNSQGRSNVSSYFRRHEVLLTQYHWQIIQLVHSSQIGQFFAWVVVDGVMLKIPVCVPRVFYLNSRSPITDEFLGKRVNKTLPHGRHSYNLYEVTINEVQYREASKKLAALLADPDVEGIYETKVPLEFKAIIQLGSVCKVDKTSKKRSLQDPWNLSELHMKTTTECVYLEKSIPFFYLYHSISEGRAIYVGYFPASKAITVVVVNPYQNKDLSPSFLERQFHDGCRALSIEAPPRNDITFKVDYVGHVKDAETVMQRTIDDHRNEHHGPMVAVIECPNVQLVKLGIRALDEFPCLSVPSNARDSQYQILGWQQVAAKIGMQRCAASAQWLNERIAISRYAHVPLGNFELDWLIFTVDTFFSRALHDNQQVLWISDDGLPDLGGISDEEICFVDEVRQPVCNFPGAYRKVSVELKIHHLAVDALLKCNQINELEGGALLGFDHEFNSGAFSVDGQNGFDEASSCAHALRVLKQLIQRCLSDAVTSGNVYADAILQNLYRWLCSPRSKLHDPALHQLLHKVMQKIFALLLAEFRKLGATIVFANFSKIIIDTGKYDLSTAKAYCDSLLRTIQSRDLFEWIELEPLQFWHSLLFMDQHNYGGIPVKLDEAINDDSQVDIISSWSIAEYLPKKIQDHFIFIVSQFLYMPWKYAQKQAAKRSSLLNDDESCTPSINIGSAEAIESEITENIKQQISSYFADKLLGIVSDIVLHMKGTNKSENDQSISSGLPQLGGDVHRGDAALEFIKHVCAVLALDQSVHHDVLVMRRNLLKYVRVKEFAPEAEFRDPCQSFILSNVICSYCSDCRDLDLCRDSALLTQEWHCAVPQCGQPYDREVMENALLQIVRQRERLYHLQDLVCVRCNQVKAAHLAQQCACGGSFRCKEGDSGFSVLQFASNKCPA</sequence>
<keyword evidence="6" id="KW-0808">Transferase</keyword>
<dbReference type="InterPro" id="IPR036397">
    <property type="entry name" value="RNaseH_sf"/>
</dbReference>
<evidence type="ECO:0000256" key="17">
    <source>
        <dbReference type="ARBA" id="ARBA00049244"/>
    </source>
</evidence>
<comment type="catalytic activity">
    <reaction evidence="17">
        <text>DNA(n) + a 2'-deoxyribonucleoside 5'-triphosphate = DNA(n+1) + diphosphate</text>
        <dbReference type="Rhea" id="RHEA:22508"/>
        <dbReference type="Rhea" id="RHEA-COMP:17339"/>
        <dbReference type="Rhea" id="RHEA-COMP:17340"/>
        <dbReference type="ChEBI" id="CHEBI:33019"/>
        <dbReference type="ChEBI" id="CHEBI:61560"/>
        <dbReference type="ChEBI" id="CHEBI:173112"/>
        <dbReference type="EC" id="2.7.7.7"/>
    </reaction>
</comment>
<dbReference type="InterPro" id="IPR023211">
    <property type="entry name" value="DNA_pol_palm_dom_sf"/>
</dbReference>
<dbReference type="GO" id="GO:0000166">
    <property type="term" value="F:nucleotide binding"/>
    <property type="evidence" value="ECO:0007669"/>
    <property type="project" value="InterPro"/>
</dbReference>
<dbReference type="FunFam" id="1.10.132.60:FF:000002">
    <property type="entry name" value="DNA polymerase epsilon catalytic subunit"/>
    <property type="match status" value="1"/>
</dbReference>
<dbReference type="GO" id="GO:0045004">
    <property type="term" value="P:DNA replication proofreading"/>
    <property type="evidence" value="ECO:0007669"/>
    <property type="project" value="TreeGrafter"/>
</dbReference>
<keyword evidence="13" id="KW-0408">Iron</keyword>
<evidence type="ECO:0000256" key="16">
    <source>
        <dbReference type="ARBA" id="ARBA00023242"/>
    </source>
</evidence>
<dbReference type="CDD" id="cd05779">
    <property type="entry name" value="DNA_polB_epsilon_exo"/>
    <property type="match status" value="1"/>
</dbReference>
<evidence type="ECO:0000256" key="18">
    <source>
        <dbReference type="SAM" id="MobiDB-lite"/>
    </source>
</evidence>
<feature type="compositionally biased region" description="Basic and acidic residues" evidence="18">
    <location>
        <begin position="1652"/>
        <end position="1661"/>
    </location>
</feature>
<dbReference type="GO" id="GO:0006297">
    <property type="term" value="P:nucleotide-excision repair, DNA gap filling"/>
    <property type="evidence" value="ECO:0007669"/>
    <property type="project" value="TreeGrafter"/>
</dbReference>
<feature type="compositionally biased region" description="Low complexity" evidence="18">
    <location>
        <begin position="15"/>
        <end position="24"/>
    </location>
</feature>
<reference evidence="20 21" key="1">
    <citation type="journal article" date="2017" name="Plant Biotechnol. J.">
        <title>A comprehensive draft genome sequence for lupin (Lupinus angustifolius), an emerging health food: insights into plant-microbe interactions and legume evolution.</title>
        <authorList>
            <person name="Hane J.K."/>
            <person name="Ming Y."/>
            <person name="Kamphuis L.G."/>
            <person name="Nelson M.N."/>
            <person name="Garg G."/>
            <person name="Atkins C.A."/>
            <person name="Bayer P.E."/>
            <person name="Bravo A."/>
            <person name="Bringans S."/>
            <person name="Cannon S."/>
            <person name="Edwards D."/>
            <person name="Foley R."/>
            <person name="Gao L.L."/>
            <person name="Harrison M.J."/>
            <person name="Huang W."/>
            <person name="Hurgobin B."/>
            <person name="Li S."/>
            <person name="Liu C.W."/>
            <person name="McGrath A."/>
            <person name="Morahan G."/>
            <person name="Murray J."/>
            <person name="Weller J."/>
            <person name="Jian J."/>
            <person name="Singh K.B."/>
        </authorList>
    </citation>
    <scope>NUCLEOTIDE SEQUENCE</scope>
    <source>
        <strain evidence="21">cv. Tanjil</strain>
        <tissue evidence="20">Whole plant</tissue>
    </source>
</reference>
<evidence type="ECO:0000256" key="3">
    <source>
        <dbReference type="ARBA" id="ARBA00005755"/>
    </source>
</evidence>
<dbReference type="InterPro" id="IPR006172">
    <property type="entry name" value="DNA-dir_DNA_pol_B"/>
</dbReference>
<dbReference type="GO" id="GO:0008270">
    <property type="term" value="F:zinc ion binding"/>
    <property type="evidence" value="ECO:0007669"/>
    <property type="project" value="UniProtKB-KW"/>
</dbReference>
<dbReference type="InterPro" id="IPR012337">
    <property type="entry name" value="RNaseH-like_sf"/>
</dbReference>
<dbReference type="FunFam" id="3.90.1600.10:FF:000006">
    <property type="entry name" value="DNA polymerase epsilon catalytic subunit"/>
    <property type="match status" value="1"/>
</dbReference>
<evidence type="ECO:0000256" key="14">
    <source>
        <dbReference type="ARBA" id="ARBA00023014"/>
    </source>
</evidence>
<dbReference type="GO" id="GO:0000278">
    <property type="term" value="P:mitotic cell cycle"/>
    <property type="evidence" value="ECO:0007669"/>
    <property type="project" value="TreeGrafter"/>
</dbReference>
<organism evidence="20 21">
    <name type="scientific">Lupinus angustifolius</name>
    <name type="common">Narrow-leaved blue lupine</name>
    <dbReference type="NCBI Taxonomy" id="3871"/>
    <lineage>
        <taxon>Eukaryota</taxon>
        <taxon>Viridiplantae</taxon>
        <taxon>Streptophyta</taxon>
        <taxon>Embryophyta</taxon>
        <taxon>Tracheophyta</taxon>
        <taxon>Spermatophyta</taxon>
        <taxon>Magnoliopsida</taxon>
        <taxon>eudicotyledons</taxon>
        <taxon>Gunneridae</taxon>
        <taxon>Pentapetalae</taxon>
        <taxon>rosids</taxon>
        <taxon>fabids</taxon>
        <taxon>Fabales</taxon>
        <taxon>Fabaceae</taxon>
        <taxon>Papilionoideae</taxon>
        <taxon>50 kb inversion clade</taxon>
        <taxon>genistoids sensu lato</taxon>
        <taxon>core genistoids</taxon>
        <taxon>Genisteae</taxon>
        <taxon>Lupinus</taxon>
    </lineage>
</organism>
<proteinExistence type="inferred from homology"/>
<evidence type="ECO:0000256" key="12">
    <source>
        <dbReference type="ARBA" id="ARBA00022932"/>
    </source>
</evidence>
<keyword evidence="12" id="KW-0239">DNA-directed DNA polymerase</keyword>
<dbReference type="Pfam" id="PF22634">
    <property type="entry name" value="POL2_thumb"/>
    <property type="match status" value="1"/>
</dbReference>
<dbReference type="FunFam" id="3.30.342.10:FF:000012">
    <property type="entry name" value="DNA polymerase epsilon catalytic subunit"/>
    <property type="match status" value="2"/>
</dbReference>
<dbReference type="Gene3D" id="3.30.420.10">
    <property type="entry name" value="Ribonuclease H-like superfamily/Ribonuclease H"/>
    <property type="match status" value="2"/>
</dbReference>
<keyword evidence="11" id="KW-0862">Zinc</keyword>